<keyword evidence="6" id="KW-0472">Membrane</keyword>
<dbReference type="Gene3D" id="3.90.1720.10">
    <property type="entry name" value="endopeptidase domain like (from Nostoc punctiforme)"/>
    <property type="match status" value="1"/>
</dbReference>
<feature type="region of interest" description="Disordered" evidence="5">
    <location>
        <begin position="127"/>
        <end position="146"/>
    </location>
</feature>
<evidence type="ECO:0000256" key="5">
    <source>
        <dbReference type="SAM" id="MobiDB-lite"/>
    </source>
</evidence>
<evidence type="ECO:0000256" key="1">
    <source>
        <dbReference type="ARBA" id="ARBA00007074"/>
    </source>
</evidence>
<evidence type="ECO:0000256" key="6">
    <source>
        <dbReference type="SAM" id="Phobius"/>
    </source>
</evidence>
<dbReference type="AlphaFoldDB" id="A0A7X0VB41"/>
<keyword evidence="4" id="KW-0788">Thiol protease</keyword>
<evidence type="ECO:0000259" key="7">
    <source>
        <dbReference type="PROSITE" id="PS51935"/>
    </source>
</evidence>
<sequence length="560" mass="60538">MPMNDGRARQSSEPIVEHGARKGLSARSRITLITALACVIVSLGIAGPATAGRGEAKTWDRTGNARPQVVGKIQVGEVLRVRTGTWPRGTTFTYRWRADSRRVPHATKKQFALTTAQVGHTISVSVTGHRAGHPAVTRSSRSTPIVPPASFSNLPIPSIGGSPSFGSTLSAQAGTWGPPDIRFAYQWLSDGVPIGGATSPQYVVESANIGQALSVSVTGHARGYVDRTVLSAATTKVPVPPVTGRVATRTQRMTQSTLNSTQEGWYENGQVLTLSCYQRGQSVQGYFSSSFPNGGWDNLWYRVDDGHYVADVDLETGTLDPVVPACADQPVADTTNARVMATTQRMSSATLNSTQDGVYTAGSRLTLTCFVHGQPVKGYYSSSFPGGYDDLWYQVNDGHWVADVDLQTGSNDPVTPGCSSPPPAPANNDLTTRAKSWLDARVPYDQGSYYTNQYGKYRQDCSGFVSMALGLPSSYTTVTLPQVMHPIGKDDLRPGDFMLNSASGNNGHVAIFMGWTDSSRTHYVSWEENGVQGYTFSQVVPYPYWSSWSGSSNYKPYRRN</sequence>
<organism evidence="8 9">
    <name type="scientific">Nocardioides luti</name>
    <dbReference type="NCBI Taxonomy" id="2761101"/>
    <lineage>
        <taxon>Bacteria</taxon>
        <taxon>Bacillati</taxon>
        <taxon>Actinomycetota</taxon>
        <taxon>Actinomycetes</taxon>
        <taxon>Propionibacteriales</taxon>
        <taxon>Nocardioidaceae</taxon>
        <taxon>Nocardioides</taxon>
    </lineage>
</organism>
<dbReference type="PROSITE" id="PS51935">
    <property type="entry name" value="NLPC_P60"/>
    <property type="match status" value="1"/>
</dbReference>
<evidence type="ECO:0000256" key="4">
    <source>
        <dbReference type="ARBA" id="ARBA00022807"/>
    </source>
</evidence>
<reference evidence="8 9" key="1">
    <citation type="submission" date="2020-08" db="EMBL/GenBank/DDBJ databases">
        <authorList>
            <person name="Seo M.-J."/>
        </authorList>
    </citation>
    <scope>NUCLEOTIDE SEQUENCE [LARGE SCALE GENOMIC DNA]</scope>
    <source>
        <strain evidence="8 9">KIGAM211</strain>
    </source>
</reference>
<comment type="similarity">
    <text evidence="1">Belongs to the peptidase C40 family.</text>
</comment>
<dbReference type="EMBL" id="JACKXE010000001">
    <property type="protein sequence ID" value="MBB6628439.1"/>
    <property type="molecule type" value="Genomic_DNA"/>
</dbReference>
<evidence type="ECO:0000256" key="3">
    <source>
        <dbReference type="ARBA" id="ARBA00022801"/>
    </source>
</evidence>
<name>A0A7X0VB41_9ACTN</name>
<feature type="region of interest" description="Disordered" evidence="5">
    <location>
        <begin position="1"/>
        <end position="20"/>
    </location>
</feature>
<keyword evidence="6" id="KW-1133">Transmembrane helix</keyword>
<dbReference type="Proteomes" id="UP000523955">
    <property type="component" value="Unassembled WGS sequence"/>
</dbReference>
<feature type="transmembrane region" description="Helical" evidence="6">
    <location>
        <begin position="30"/>
        <end position="51"/>
    </location>
</feature>
<dbReference type="RefSeq" id="WP_185253495.1">
    <property type="nucleotide sequence ID" value="NZ_JACKXE010000001.1"/>
</dbReference>
<evidence type="ECO:0000313" key="8">
    <source>
        <dbReference type="EMBL" id="MBB6628439.1"/>
    </source>
</evidence>
<dbReference type="InterPro" id="IPR038765">
    <property type="entry name" value="Papain-like_cys_pep_sf"/>
</dbReference>
<feature type="domain" description="NlpC/P60" evidence="7">
    <location>
        <begin position="424"/>
        <end position="556"/>
    </location>
</feature>
<gene>
    <name evidence="8" type="ORF">H5V45_14020</name>
</gene>
<dbReference type="InterPro" id="IPR000064">
    <property type="entry name" value="NLP_P60_dom"/>
</dbReference>
<dbReference type="GO" id="GO:0006508">
    <property type="term" value="P:proteolysis"/>
    <property type="evidence" value="ECO:0007669"/>
    <property type="project" value="UniProtKB-KW"/>
</dbReference>
<dbReference type="SUPFAM" id="SSF54001">
    <property type="entry name" value="Cysteine proteinases"/>
    <property type="match status" value="1"/>
</dbReference>
<dbReference type="Gene3D" id="2.60.40.2700">
    <property type="match status" value="2"/>
</dbReference>
<proteinExistence type="inferred from homology"/>
<accession>A0A7X0VB41</accession>
<keyword evidence="3" id="KW-0378">Hydrolase</keyword>
<evidence type="ECO:0000313" key="9">
    <source>
        <dbReference type="Proteomes" id="UP000523955"/>
    </source>
</evidence>
<dbReference type="GO" id="GO:0008234">
    <property type="term" value="F:cysteine-type peptidase activity"/>
    <property type="evidence" value="ECO:0007669"/>
    <property type="project" value="UniProtKB-KW"/>
</dbReference>
<keyword evidence="2" id="KW-0645">Protease</keyword>
<comment type="caution">
    <text evidence="8">The sequence shown here is derived from an EMBL/GenBank/DDBJ whole genome shotgun (WGS) entry which is preliminary data.</text>
</comment>
<keyword evidence="6" id="KW-0812">Transmembrane</keyword>
<protein>
    <recommendedName>
        <fullName evidence="7">NlpC/P60 domain-containing protein</fullName>
    </recommendedName>
</protein>
<keyword evidence="9" id="KW-1185">Reference proteome</keyword>
<evidence type="ECO:0000256" key="2">
    <source>
        <dbReference type="ARBA" id="ARBA00022670"/>
    </source>
</evidence>